<protein>
    <recommendedName>
        <fullName evidence="3">SGNH hydrolase-type esterase domain-containing protein</fullName>
    </recommendedName>
</protein>
<name>A0ABN5LNQ3_9BACT</name>
<gene>
    <name evidence="1" type="ORF">DLD77_04605</name>
</gene>
<dbReference type="EMBL" id="CP029600">
    <property type="protein sequence ID" value="AWO01027.1"/>
    <property type="molecule type" value="Genomic_DNA"/>
</dbReference>
<accession>A0ABN5LNQ3</accession>
<evidence type="ECO:0008006" key="3">
    <source>
        <dbReference type="Google" id="ProtNLM"/>
    </source>
</evidence>
<sequence>MPSGNKHPYPFLITLGTLGCLGLLSFFNNSFSIAGHTLRPLDVLADLRPVEAAAPADSVAVAAVPDSAVSPLERPVDYTSYTGILDYGYNTGRQGTGMKGFIDALRALRAGHRKKVRIAYFGDSMIEGDLITQDLRDSLQANFGGKGVGYVPATSVVSGFRTTIAHSFSGDWMDYHFKNTPPAGTELGISGHVFVPAPQSWVRYQPVRRKRLNEFNEVSLLYGRGRGDVSINARHIKLQGQARINAYTFVTDSTERAVTLRFNSEVAAPFYGACFESSNGVFLDNYSFRGISGIELGKLSRRMWKDMQAVRPYDLIVLHYGANVLFLPENTRFDWYEKPMVKVVDSLRRLFPETSILIVGTADKAYKKKGKYITAPGVKALMKIQHNFAESRGMAYWNLFSAMGGEGAMARWVEGDTALANRDYTHFNFRGASRIGALLYKAIMDEYEEGQL</sequence>
<evidence type="ECO:0000313" key="2">
    <source>
        <dbReference type="Proteomes" id="UP000246099"/>
    </source>
</evidence>
<dbReference type="RefSeq" id="WP_119077129.1">
    <property type="nucleotide sequence ID" value="NZ_CP029600.1"/>
</dbReference>
<dbReference type="InterPro" id="IPR036514">
    <property type="entry name" value="SGNH_hydro_sf"/>
</dbReference>
<dbReference type="PROSITE" id="PS51257">
    <property type="entry name" value="PROKAR_LIPOPROTEIN"/>
    <property type="match status" value="1"/>
</dbReference>
<dbReference type="Proteomes" id="UP000246099">
    <property type="component" value="Chromosome"/>
</dbReference>
<keyword evidence="2" id="KW-1185">Reference proteome</keyword>
<proteinExistence type="predicted"/>
<dbReference type="Gene3D" id="3.40.50.1110">
    <property type="entry name" value="SGNH hydrolase"/>
    <property type="match status" value="1"/>
</dbReference>
<dbReference type="Gene3D" id="2.60.120.1360">
    <property type="match status" value="1"/>
</dbReference>
<reference evidence="1 2" key="1">
    <citation type="submission" date="2018-05" db="EMBL/GenBank/DDBJ databases">
        <title>Chitinophaga sp. nov., isolated from rhizosphere soil of Alhagi.</title>
        <authorList>
            <person name="Liu Y."/>
        </authorList>
    </citation>
    <scope>NUCLEOTIDE SEQUENCE [LARGE SCALE GENOMIC DNA]</scope>
    <source>
        <strain evidence="1 2">T22</strain>
    </source>
</reference>
<evidence type="ECO:0000313" key="1">
    <source>
        <dbReference type="EMBL" id="AWO01027.1"/>
    </source>
</evidence>
<dbReference type="SUPFAM" id="SSF52266">
    <property type="entry name" value="SGNH hydrolase"/>
    <property type="match status" value="1"/>
</dbReference>
<organism evidence="1 2">
    <name type="scientific">Chitinophaga alhagiae</name>
    <dbReference type="NCBI Taxonomy" id="2203219"/>
    <lineage>
        <taxon>Bacteria</taxon>
        <taxon>Pseudomonadati</taxon>
        <taxon>Bacteroidota</taxon>
        <taxon>Chitinophagia</taxon>
        <taxon>Chitinophagales</taxon>
        <taxon>Chitinophagaceae</taxon>
        <taxon>Chitinophaga</taxon>
    </lineage>
</organism>